<feature type="region of interest" description="Disordered" evidence="1">
    <location>
        <begin position="34"/>
        <end position="91"/>
    </location>
</feature>
<gene>
    <name evidence="2" type="ORF">PUN28_008187</name>
</gene>
<evidence type="ECO:0000313" key="2">
    <source>
        <dbReference type="EMBL" id="KAL0120354.1"/>
    </source>
</evidence>
<reference evidence="2 3" key="1">
    <citation type="submission" date="2023-03" db="EMBL/GenBank/DDBJ databases">
        <title>High recombination rates correlate with genetic variation in Cardiocondyla obscurior ants.</title>
        <authorList>
            <person name="Errbii M."/>
        </authorList>
    </citation>
    <scope>NUCLEOTIDE SEQUENCE [LARGE SCALE GENOMIC DNA]</scope>
    <source>
        <strain evidence="2">Alpha-2009</strain>
        <tissue evidence="2">Whole body</tissue>
    </source>
</reference>
<comment type="caution">
    <text evidence="2">The sequence shown here is derived from an EMBL/GenBank/DDBJ whole genome shotgun (WGS) entry which is preliminary data.</text>
</comment>
<dbReference type="EMBL" id="JADYXP020000007">
    <property type="protein sequence ID" value="KAL0120354.1"/>
    <property type="molecule type" value="Genomic_DNA"/>
</dbReference>
<evidence type="ECO:0000313" key="3">
    <source>
        <dbReference type="Proteomes" id="UP001430953"/>
    </source>
</evidence>
<sequence length="135" mass="15316">MPKENSNWEELCIKRIFGTASNYAEAMEKLIKAQDTSNIDDTADMSPNEVVKREKKRRRIKAKKSYSTTSSSDEDVTVDDQGKENNNLPAFPKINNYQEMATDQQSIIINKKHKNNLVDILTEKISSNTDSNSGE</sequence>
<evidence type="ECO:0000256" key="1">
    <source>
        <dbReference type="SAM" id="MobiDB-lite"/>
    </source>
</evidence>
<organism evidence="2 3">
    <name type="scientific">Cardiocondyla obscurior</name>
    <dbReference type="NCBI Taxonomy" id="286306"/>
    <lineage>
        <taxon>Eukaryota</taxon>
        <taxon>Metazoa</taxon>
        <taxon>Ecdysozoa</taxon>
        <taxon>Arthropoda</taxon>
        <taxon>Hexapoda</taxon>
        <taxon>Insecta</taxon>
        <taxon>Pterygota</taxon>
        <taxon>Neoptera</taxon>
        <taxon>Endopterygota</taxon>
        <taxon>Hymenoptera</taxon>
        <taxon>Apocrita</taxon>
        <taxon>Aculeata</taxon>
        <taxon>Formicoidea</taxon>
        <taxon>Formicidae</taxon>
        <taxon>Myrmicinae</taxon>
        <taxon>Cardiocondyla</taxon>
    </lineage>
</organism>
<name>A0AAW2FWK1_9HYME</name>
<proteinExistence type="predicted"/>
<dbReference type="Proteomes" id="UP001430953">
    <property type="component" value="Unassembled WGS sequence"/>
</dbReference>
<feature type="compositionally biased region" description="Basic residues" evidence="1">
    <location>
        <begin position="53"/>
        <end position="64"/>
    </location>
</feature>
<protein>
    <submittedName>
        <fullName evidence="2">Uncharacterized protein</fullName>
    </submittedName>
</protein>
<keyword evidence="3" id="KW-1185">Reference proteome</keyword>
<accession>A0AAW2FWK1</accession>
<dbReference type="AlphaFoldDB" id="A0AAW2FWK1"/>